<protein>
    <recommendedName>
        <fullName evidence="1">Protein ApaG</fullName>
    </recommendedName>
</protein>
<dbReference type="GO" id="GO:0070987">
    <property type="term" value="P:error-free translesion synthesis"/>
    <property type="evidence" value="ECO:0007669"/>
    <property type="project" value="TreeGrafter"/>
</dbReference>
<dbReference type="Pfam" id="PF04379">
    <property type="entry name" value="DUF525"/>
    <property type="match status" value="1"/>
</dbReference>
<dbReference type="HAMAP" id="MF_00791">
    <property type="entry name" value="ApaG"/>
    <property type="match status" value="1"/>
</dbReference>
<dbReference type="InterPro" id="IPR023065">
    <property type="entry name" value="Uncharacterised_ApaG"/>
</dbReference>
<organism evidence="4">
    <name type="scientific">marine metagenome</name>
    <dbReference type="NCBI Taxonomy" id="408172"/>
    <lineage>
        <taxon>unclassified sequences</taxon>
        <taxon>metagenomes</taxon>
        <taxon>ecological metagenomes</taxon>
    </lineage>
</organism>
<dbReference type="PROSITE" id="PS51087">
    <property type="entry name" value="APAG"/>
    <property type="match status" value="1"/>
</dbReference>
<accession>A0A381TI92</accession>
<dbReference type="InterPro" id="IPR036767">
    <property type="entry name" value="ApaG_sf"/>
</dbReference>
<evidence type="ECO:0000313" key="4">
    <source>
        <dbReference type="EMBL" id="SVA15484.1"/>
    </source>
</evidence>
<dbReference type="EMBL" id="UINC01004593">
    <property type="protein sequence ID" value="SVA15484.1"/>
    <property type="molecule type" value="Genomic_DNA"/>
</dbReference>
<dbReference type="PANTHER" id="PTHR14289:SF16">
    <property type="entry name" value="POLYMERASE DELTA-INTERACTING PROTEIN 2"/>
    <property type="match status" value="1"/>
</dbReference>
<evidence type="ECO:0000259" key="3">
    <source>
        <dbReference type="PROSITE" id="PS51087"/>
    </source>
</evidence>
<evidence type="ECO:0000256" key="2">
    <source>
        <dbReference type="SAM" id="MobiDB-lite"/>
    </source>
</evidence>
<reference evidence="4" key="1">
    <citation type="submission" date="2018-05" db="EMBL/GenBank/DDBJ databases">
        <authorList>
            <person name="Lanie J.A."/>
            <person name="Ng W.-L."/>
            <person name="Kazmierczak K.M."/>
            <person name="Andrzejewski T.M."/>
            <person name="Davidsen T.M."/>
            <person name="Wayne K.J."/>
            <person name="Tettelin H."/>
            <person name="Glass J.I."/>
            <person name="Rusch D."/>
            <person name="Podicherti R."/>
            <person name="Tsui H.-C.T."/>
            <person name="Winkler M.E."/>
        </authorList>
    </citation>
    <scope>NUCLEOTIDE SEQUENCE</scope>
</reference>
<dbReference type="AlphaFoldDB" id="A0A381TI92"/>
<dbReference type="InterPro" id="IPR007474">
    <property type="entry name" value="ApaG_domain"/>
</dbReference>
<feature type="domain" description="ApaG" evidence="3">
    <location>
        <begin position="3"/>
        <end position="127"/>
    </location>
</feature>
<evidence type="ECO:0000256" key="1">
    <source>
        <dbReference type="ARBA" id="ARBA00017693"/>
    </source>
</evidence>
<feature type="region of interest" description="Disordered" evidence="2">
    <location>
        <begin position="65"/>
        <end position="97"/>
    </location>
</feature>
<feature type="compositionally biased region" description="Polar residues" evidence="2">
    <location>
        <begin position="85"/>
        <end position="94"/>
    </location>
</feature>
<dbReference type="Gene3D" id="2.60.40.1470">
    <property type="entry name" value="ApaG domain"/>
    <property type="match status" value="1"/>
</dbReference>
<gene>
    <name evidence="4" type="ORF">METZ01_LOCUS68338</name>
</gene>
<proteinExistence type="inferred from homology"/>
<dbReference type="NCBIfam" id="NF003967">
    <property type="entry name" value="PRK05461.1"/>
    <property type="match status" value="1"/>
</dbReference>
<dbReference type="SUPFAM" id="SSF110069">
    <property type="entry name" value="ApaG-like"/>
    <property type="match status" value="1"/>
</dbReference>
<dbReference type="PANTHER" id="PTHR14289">
    <property type="entry name" value="F-BOX ONLY PROTEIN 3"/>
    <property type="match status" value="1"/>
</dbReference>
<name>A0A381TI92_9ZZZZ</name>
<sequence>MYTKTTKKINITVNPYFLEDQSEPEDQHYVWAYQVTINNLGKESVKLKNRYWKIIDSNGTKQEVKGEGVVGEQPTLNPGEKFEYTSGTPLSTPSGFMEGHYEMETKNGSRFEASIPQFSLDSPFIDSNKLN</sequence>